<dbReference type="AlphaFoldDB" id="A0A847R5V7"/>
<reference evidence="13 14" key="1">
    <citation type="submission" date="2020-04" db="EMBL/GenBank/DDBJ databases">
        <title>Marinomonas sp. M1K-6 isolated from the deep seawater of the Mariana Trench.</title>
        <authorList>
            <person name="Li Y."/>
        </authorList>
    </citation>
    <scope>NUCLEOTIDE SEQUENCE [LARGE SCALE GENOMIC DNA]</scope>
    <source>
        <strain evidence="13 14">M1K-6</strain>
    </source>
</reference>
<dbReference type="FunFam" id="3.20.10.10:FF:000002">
    <property type="entry name" value="D-alanine aminotransferase"/>
    <property type="match status" value="1"/>
</dbReference>
<dbReference type="NCBIfam" id="TIGR03461">
    <property type="entry name" value="pabC_Proteo"/>
    <property type="match status" value="1"/>
</dbReference>
<dbReference type="Proteomes" id="UP000586067">
    <property type="component" value="Unassembled WGS sequence"/>
</dbReference>
<dbReference type="EC" id="4.1.3.38" evidence="8 12"/>
<dbReference type="PANTHER" id="PTHR42743:SF2">
    <property type="entry name" value="AMINODEOXYCHORISMATE LYASE"/>
    <property type="match status" value="1"/>
</dbReference>
<comment type="catalytic activity">
    <reaction evidence="9">
        <text>4-amino-4-deoxychorismate = 4-aminobenzoate + pyruvate + H(+)</text>
        <dbReference type="Rhea" id="RHEA:16201"/>
        <dbReference type="ChEBI" id="CHEBI:15361"/>
        <dbReference type="ChEBI" id="CHEBI:15378"/>
        <dbReference type="ChEBI" id="CHEBI:17836"/>
        <dbReference type="ChEBI" id="CHEBI:58406"/>
        <dbReference type="EC" id="4.1.3.38"/>
    </reaction>
</comment>
<evidence type="ECO:0000256" key="5">
    <source>
        <dbReference type="ARBA" id="ARBA00022909"/>
    </source>
</evidence>
<evidence type="ECO:0000256" key="11">
    <source>
        <dbReference type="ARBA" id="ARBA00069174"/>
    </source>
</evidence>
<dbReference type="GO" id="GO:0030170">
    <property type="term" value="F:pyridoxal phosphate binding"/>
    <property type="evidence" value="ECO:0007669"/>
    <property type="project" value="InterPro"/>
</dbReference>
<evidence type="ECO:0000256" key="3">
    <source>
        <dbReference type="ARBA" id="ARBA00011738"/>
    </source>
</evidence>
<keyword evidence="5" id="KW-0289">Folate biosynthesis</keyword>
<evidence type="ECO:0000256" key="10">
    <source>
        <dbReference type="ARBA" id="ARBA00054027"/>
    </source>
</evidence>
<dbReference type="GO" id="GO:0005829">
    <property type="term" value="C:cytosol"/>
    <property type="evidence" value="ECO:0007669"/>
    <property type="project" value="TreeGrafter"/>
</dbReference>
<dbReference type="GO" id="GO:0008153">
    <property type="term" value="P:4-aminobenzoate biosynthetic process"/>
    <property type="evidence" value="ECO:0007669"/>
    <property type="project" value="UniProtKB-UniRule"/>
</dbReference>
<comment type="function">
    <text evidence="10">Involved in the biosynthesis of p-aminobenzoate (PABA), a precursor of tetrahydrofolate. Converts 4-amino-4-deoxychorismate into 4-aminobenzoate (PABA) and pyruvate.</text>
</comment>
<evidence type="ECO:0000256" key="4">
    <source>
        <dbReference type="ARBA" id="ARBA00022898"/>
    </source>
</evidence>
<keyword evidence="4" id="KW-0663">Pyridoxal phosphate</keyword>
<dbReference type="Gene3D" id="3.20.10.10">
    <property type="entry name" value="D-amino Acid Aminotransferase, subunit A, domain 2"/>
    <property type="match status" value="1"/>
</dbReference>
<dbReference type="SUPFAM" id="SSF56752">
    <property type="entry name" value="D-aminoacid aminotransferase-like PLP-dependent enzymes"/>
    <property type="match status" value="1"/>
</dbReference>
<protein>
    <recommendedName>
        <fullName evidence="11 12">Aminodeoxychorismate lyase</fullName>
        <ecNumber evidence="8 12">4.1.3.38</ecNumber>
    </recommendedName>
</protein>
<sequence length="275" mass="30766">MTCFVNYRLESSISVTDRGLAYGDGVFETILAIPHQLIQIEDHLARLYRGLSKLGMPFSFEQKQTLADFLSCQILPLISEESVVKLVVSRGEGGRGYLAPKHCNHSIIIGILPAPDYQPHRQKGVSLGVSPVPINSNRFIAGIKHLNRLENVIAKGFLTASEFEAVMLNEKQELIECIQSNVFWFRRGFLYTPSLEKSGVQGTYRKAIIEKQQEYSIQVGHFVLADLMQADEVFIANSLMGIVPVNQVAGQSFPIGVYTRKLQFLMQAKDMHGVH</sequence>
<dbReference type="Gene3D" id="3.30.470.10">
    <property type="match status" value="1"/>
</dbReference>
<dbReference type="InterPro" id="IPR043132">
    <property type="entry name" value="BCAT-like_C"/>
</dbReference>
<dbReference type="GO" id="GO:0046656">
    <property type="term" value="P:folic acid biosynthetic process"/>
    <property type="evidence" value="ECO:0007669"/>
    <property type="project" value="UniProtKB-KW"/>
</dbReference>
<evidence type="ECO:0000256" key="1">
    <source>
        <dbReference type="ARBA" id="ARBA00001933"/>
    </source>
</evidence>
<comment type="similarity">
    <text evidence="2">Belongs to the class-IV pyridoxal-phosphate-dependent aminotransferase family.</text>
</comment>
<evidence type="ECO:0000256" key="8">
    <source>
        <dbReference type="ARBA" id="ARBA00035676"/>
    </source>
</evidence>
<dbReference type="EMBL" id="JABAEK010000001">
    <property type="protein sequence ID" value="NLQ16437.1"/>
    <property type="molecule type" value="Genomic_DNA"/>
</dbReference>
<gene>
    <name evidence="13" type="primary">pabC</name>
    <name evidence="13" type="ORF">HGG82_02215</name>
</gene>
<organism evidence="13 14">
    <name type="scientific">Marinomonas profundi</name>
    <dbReference type="NCBI Taxonomy" id="2726122"/>
    <lineage>
        <taxon>Bacteria</taxon>
        <taxon>Pseudomonadati</taxon>
        <taxon>Pseudomonadota</taxon>
        <taxon>Gammaproteobacteria</taxon>
        <taxon>Oceanospirillales</taxon>
        <taxon>Oceanospirillaceae</taxon>
        <taxon>Marinomonas</taxon>
    </lineage>
</organism>
<dbReference type="RefSeq" id="WP_168822405.1">
    <property type="nucleotide sequence ID" value="NZ_CP073013.1"/>
</dbReference>
<comment type="subunit">
    <text evidence="3">Homodimer.</text>
</comment>
<dbReference type="InterPro" id="IPR050571">
    <property type="entry name" value="Class-IV_PLP-Dep_Aminotrnsfr"/>
</dbReference>
<comment type="cofactor">
    <cofactor evidence="1">
        <name>pyridoxal 5'-phosphate</name>
        <dbReference type="ChEBI" id="CHEBI:597326"/>
    </cofactor>
</comment>
<dbReference type="PANTHER" id="PTHR42743">
    <property type="entry name" value="AMINO-ACID AMINOTRANSFERASE"/>
    <property type="match status" value="1"/>
</dbReference>
<keyword evidence="6 13" id="KW-0456">Lyase</keyword>
<evidence type="ECO:0000256" key="6">
    <source>
        <dbReference type="ARBA" id="ARBA00023239"/>
    </source>
</evidence>
<dbReference type="InterPro" id="IPR001544">
    <property type="entry name" value="Aminotrans_IV"/>
</dbReference>
<keyword evidence="14" id="KW-1185">Reference proteome</keyword>
<evidence type="ECO:0000313" key="14">
    <source>
        <dbReference type="Proteomes" id="UP000586067"/>
    </source>
</evidence>
<dbReference type="Pfam" id="PF01063">
    <property type="entry name" value="Aminotran_4"/>
    <property type="match status" value="1"/>
</dbReference>
<comment type="caution">
    <text evidence="13">The sequence shown here is derived from an EMBL/GenBank/DDBJ whole genome shotgun (WGS) entry which is preliminary data.</text>
</comment>
<dbReference type="InterPro" id="IPR036038">
    <property type="entry name" value="Aminotransferase-like"/>
</dbReference>
<accession>A0A847R5V7</accession>
<name>A0A847R5V7_9GAMM</name>
<dbReference type="GO" id="GO:0008696">
    <property type="term" value="F:4-amino-4-deoxychorismate lyase activity"/>
    <property type="evidence" value="ECO:0007669"/>
    <property type="project" value="UniProtKB-UniRule"/>
</dbReference>
<evidence type="ECO:0000256" key="7">
    <source>
        <dbReference type="ARBA" id="ARBA00035633"/>
    </source>
</evidence>
<evidence type="ECO:0000256" key="9">
    <source>
        <dbReference type="ARBA" id="ARBA00049529"/>
    </source>
</evidence>
<proteinExistence type="inferred from homology"/>
<comment type="pathway">
    <text evidence="7">Cofactor biosynthesis; tetrahydrofolate biosynthesis; 4-aminobenzoate from chorismate: step 2/2.</text>
</comment>
<evidence type="ECO:0000256" key="2">
    <source>
        <dbReference type="ARBA" id="ARBA00009320"/>
    </source>
</evidence>
<dbReference type="InterPro" id="IPR017824">
    <property type="entry name" value="Aminodeoxychorismate_lyase_IV"/>
</dbReference>
<evidence type="ECO:0000256" key="12">
    <source>
        <dbReference type="NCBIfam" id="TIGR03461"/>
    </source>
</evidence>
<evidence type="ECO:0000313" key="13">
    <source>
        <dbReference type="EMBL" id="NLQ16437.1"/>
    </source>
</evidence>
<dbReference type="InterPro" id="IPR043131">
    <property type="entry name" value="BCAT-like_N"/>
</dbReference>